<proteinExistence type="predicted"/>
<dbReference type="Proteomes" id="UP000016568">
    <property type="component" value="Unassembled WGS sequence"/>
</dbReference>
<dbReference type="EMBL" id="BASZ01000009">
    <property type="protein sequence ID" value="GAD50394.1"/>
    <property type="molecule type" value="Genomic_DNA"/>
</dbReference>
<evidence type="ECO:0000313" key="3">
    <source>
        <dbReference type="Proteomes" id="UP000016568"/>
    </source>
</evidence>
<dbReference type="Pfam" id="PF13577">
    <property type="entry name" value="SnoaL_4"/>
    <property type="match status" value="1"/>
</dbReference>
<keyword evidence="3" id="KW-1185">Reference proteome</keyword>
<dbReference type="Gene3D" id="3.10.450.50">
    <property type="match status" value="1"/>
</dbReference>
<evidence type="ECO:0000313" key="2">
    <source>
        <dbReference type="EMBL" id="GAD50394.1"/>
    </source>
</evidence>
<sequence>MSNLETAAITSACSNVIAAFAAHVDNRRFAEAVALFTPDGIFERPDAKAHGQGEIAALWADRPLAFKTRHLCHQTWFSDVSADTVHAVTPFTLYTAQHEGDGFAAVPTPAAIAEFHDELRLTDGAWRIAHRRSVPAMVG</sequence>
<dbReference type="InterPro" id="IPR037401">
    <property type="entry name" value="SnoaL-like"/>
</dbReference>
<dbReference type="OrthoDB" id="981191at2"/>
<name>U2ZYF0_9SPHN</name>
<dbReference type="eggNOG" id="COG5517">
    <property type="taxonomic scope" value="Bacteria"/>
</dbReference>
<dbReference type="AlphaFoldDB" id="U2ZYF0"/>
<dbReference type="SUPFAM" id="SSF54427">
    <property type="entry name" value="NTF2-like"/>
    <property type="match status" value="1"/>
</dbReference>
<accession>U2ZYF0</accession>
<evidence type="ECO:0000259" key="1">
    <source>
        <dbReference type="Pfam" id="PF13577"/>
    </source>
</evidence>
<dbReference type="InterPro" id="IPR032710">
    <property type="entry name" value="NTF2-like_dom_sf"/>
</dbReference>
<dbReference type="KEGG" id="ntd:EGO55_05620"/>
<reference evidence="2 3" key="1">
    <citation type="submission" date="2013-09" db="EMBL/GenBank/DDBJ databases">
        <title>Whole genome shotgun sequence of Novosphingobium tardaugens NBRC 16725.</title>
        <authorList>
            <person name="Isaki S."/>
            <person name="Hosoyama A."/>
            <person name="Tsuchikane K."/>
            <person name="Katsumata H."/>
            <person name="Ando Y."/>
            <person name="Yamazaki S."/>
            <person name="Fujita N."/>
        </authorList>
    </citation>
    <scope>NUCLEOTIDE SEQUENCE [LARGE SCALE GENOMIC DNA]</scope>
    <source>
        <strain evidence="2 3">NBRC 16725</strain>
    </source>
</reference>
<organism evidence="2 3">
    <name type="scientific">Caenibius tardaugens NBRC 16725</name>
    <dbReference type="NCBI Taxonomy" id="1219035"/>
    <lineage>
        <taxon>Bacteria</taxon>
        <taxon>Pseudomonadati</taxon>
        <taxon>Pseudomonadota</taxon>
        <taxon>Alphaproteobacteria</taxon>
        <taxon>Sphingomonadales</taxon>
        <taxon>Erythrobacteraceae</taxon>
        <taxon>Caenibius</taxon>
    </lineage>
</organism>
<protein>
    <recommendedName>
        <fullName evidence="1">SnoaL-like domain-containing protein</fullName>
    </recommendedName>
</protein>
<gene>
    <name evidence="2" type="ORF">NT2_09_00020</name>
</gene>
<feature type="domain" description="SnoaL-like" evidence="1">
    <location>
        <begin position="10"/>
        <end position="132"/>
    </location>
</feature>
<comment type="caution">
    <text evidence="2">The sequence shown here is derived from an EMBL/GenBank/DDBJ whole genome shotgun (WGS) entry which is preliminary data.</text>
</comment>
<dbReference type="RefSeq" id="WP_021691212.1">
    <property type="nucleotide sequence ID" value="NZ_BASZ01000009.1"/>
</dbReference>